<dbReference type="GO" id="GO:0016787">
    <property type="term" value="F:hydrolase activity"/>
    <property type="evidence" value="ECO:0007669"/>
    <property type="project" value="UniProtKB-KW"/>
</dbReference>
<gene>
    <name evidence="1" type="ORF">Pas1_08790</name>
</gene>
<evidence type="ECO:0000313" key="2">
    <source>
        <dbReference type="Proteomes" id="UP000248592"/>
    </source>
</evidence>
<dbReference type="AlphaFoldDB" id="A0A2Z4JUA7"/>
<dbReference type="PANTHER" id="PTHR42103">
    <property type="entry name" value="ALPHA/BETA-HYDROLASES SUPERFAMILY PROTEIN"/>
    <property type="match status" value="1"/>
</dbReference>
<accession>A0A2Z4JUA7</accession>
<dbReference type="EMBL" id="CP030085">
    <property type="protein sequence ID" value="AWW50468.1"/>
    <property type="molecule type" value="Genomic_DNA"/>
</dbReference>
<reference evidence="2" key="1">
    <citation type="submission" date="2018-06" db="EMBL/GenBank/DDBJ databases">
        <title>Description of a new Polynucleobacter species.</title>
        <authorList>
            <person name="Hahn M.W."/>
        </authorList>
    </citation>
    <scope>NUCLEOTIDE SEQUENCE [LARGE SCALE GENOMIC DNA]</scope>
    <source>
        <strain evidence="2">MG-25-Pas1-D2</strain>
    </source>
</reference>
<sequence length="238" mass="26082">MNSRTQVMTIAGLVGPIQISIDLPDGLKVDPTFSIRGLALVAHPHPLLGGTMDNKVAQTMARAFNQLGYVSVRPNFRGVGETAGVHDDGRGELEDLLHISDWMRTPSSWSNLTVTQSQAWVQAVNDLPFVVSGFSFGSFVGSHLVQRLIDLGRPAERLVMVGSAAGKWELAPVPADTILIHGELDETIPLIDVLDWARPQELIVQVVPGADHFFHRRLHLIRNIITGAWLGMPDHRSK</sequence>
<dbReference type="RefSeq" id="WP_112295042.1">
    <property type="nucleotide sequence ID" value="NZ_CBCSBS010000002.1"/>
</dbReference>
<dbReference type="SUPFAM" id="SSF53474">
    <property type="entry name" value="alpha/beta-Hydrolases"/>
    <property type="match status" value="1"/>
</dbReference>
<keyword evidence="1" id="KW-0378">Hydrolase</keyword>
<dbReference type="PANTHER" id="PTHR42103:SF2">
    <property type="entry name" value="AB HYDROLASE-1 DOMAIN-CONTAINING PROTEIN"/>
    <property type="match status" value="1"/>
</dbReference>
<organism evidence="1 2">
    <name type="scientific">Polynucleobacter paneuropaeus</name>
    <dbReference type="NCBI Taxonomy" id="2527775"/>
    <lineage>
        <taxon>Bacteria</taxon>
        <taxon>Pseudomonadati</taxon>
        <taxon>Pseudomonadota</taxon>
        <taxon>Betaproteobacteria</taxon>
        <taxon>Burkholderiales</taxon>
        <taxon>Burkholderiaceae</taxon>
        <taxon>Polynucleobacter</taxon>
    </lineage>
</organism>
<dbReference type="Gene3D" id="3.40.50.1820">
    <property type="entry name" value="alpha/beta hydrolase"/>
    <property type="match status" value="1"/>
</dbReference>
<dbReference type="InterPro" id="IPR029058">
    <property type="entry name" value="AB_hydrolase_fold"/>
</dbReference>
<name>A0A2Z4JUA7_9BURK</name>
<dbReference type="Proteomes" id="UP000248592">
    <property type="component" value="Chromosome"/>
</dbReference>
<protein>
    <submittedName>
        <fullName evidence="1">Alpha/beta hydrolase</fullName>
    </submittedName>
</protein>
<evidence type="ECO:0000313" key="1">
    <source>
        <dbReference type="EMBL" id="AWW50468.1"/>
    </source>
</evidence>
<proteinExistence type="predicted"/>